<proteinExistence type="predicted"/>
<organism evidence="2">
    <name type="scientific">uncultured Phycisphaerae bacterium</name>
    <dbReference type="NCBI Taxonomy" id="904963"/>
    <lineage>
        <taxon>Bacteria</taxon>
        <taxon>Pseudomonadati</taxon>
        <taxon>Planctomycetota</taxon>
        <taxon>Phycisphaerae</taxon>
        <taxon>environmental samples</taxon>
    </lineage>
</organism>
<name>A0A6J4NDI7_9BACT</name>
<dbReference type="AlphaFoldDB" id="A0A6J4NDI7"/>
<evidence type="ECO:0000313" key="2">
    <source>
        <dbReference type="EMBL" id="CAA9382995.1"/>
    </source>
</evidence>
<dbReference type="EMBL" id="CADCUQ010000189">
    <property type="protein sequence ID" value="CAA9382995.1"/>
    <property type="molecule type" value="Genomic_DNA"/>
</dbReference>
<sequence length="37" mass="3753">DDEGEETSGASGSATGGLGPPGRGCTCTPPRRHRFHV</sequence>
<feature type="non-terminal residue" evidence="2">
    <location>
        <position position="37"/>
    </location>
</feature>
<feature type="non-terminal residue" evidence="2">
    <location>
        <position position="1"/>
    </location>
</feature>
<protein>
    <submittedName>
        <fullName evidence="2">Uncharacterized protein</fullName>
    </submittedName>
</protein>
<evidence type="ECO:0000256" key="1">
    <source>
        <dbReference type="SAM" id="MobiDB-lite"/>
    </source>
</evidence>
<gene>
    <name evidence="2" type="ORF">AVDCRST_MAG64-769</name>
</gene>
<feature type="region of interest" description="Disordered" evidence="1">
    <location>
        <begin position="1"/>
        <end position="37"/>
    </location>
</feature>
<reference evidence="2" key="1">
    <citation type="submission" date="2020-02" db="EMBL/GenBank/DDBJ databases">
        <authorList>
            <person name="Meier V. D."/>
        </authorList>
    </citation>
    <scope>NUCLEOTIDE SEQUENCE</scope>
    <source>
        <strain evidence="2">AVDCRST_MAG64</strain>
    </source>
</reference>
<accession>A0A6J4NDI7</accession>